<evidence type="ECO:0000256" key="2">
    <source>
        <dbReference type="ARBA" id="ARBA00009918"/>
    </source>
</evidence>
<dbReference type="PANTHER" id="PTHR15414:SF0">
    <property type="entry name" value="ENDOPLASMIC RETICULUM LECTIN 1"/>
    <property type="match status" value="1"/>
</dbReference>
<feature type="domain" description="MRH" evidence="9">
    <location>
        <begin position="133"/>
        <end position="258"/>
    </location>
</feature>
<dbReference type="GO" id="GO:0030970">
    <property type="term" value="P:retrograde protein transport, ER to cytosol"/>
    <property type="evidence" value="ECO:0007669"/>
    <property type="project" value="TreeGrafter"/>
</dbReference>
<keyword evidence="5" id="KW-0430">Lectin</keyword>
<evidence type="ECO:0000256" key="8">
    <source>
        <dbReference type="ARBA" id="ARBA00023180"/>
    </source>
</evidence>
<dbReference type="SUPFAM" id="SSF50911">
    <property type="entry name" value="Mannose 6-phosphate receptor domain"/>
    <property type="match status" value="1"/>
</dbReference>
<dbReference type="InterPro" id="IPR044865">
    <property type="entry name" value="MRH_dom"/>
</dbReference>
<evidence type="ECO:0000256" key="7">
    <source>
        <dbReference type="ARBA" id="ARBA00023157"/>
    </source>
</evidence>
<keyword evidence="7" id="KW-1015">Disulfide bond</keyword>
<reference evidence="10" key="1">
    <citation type="journal article" date="2023" name="GigaByte">
        <title>Genome assembly of the bearded iris, Iris pallida Lam.</title>
        <authorList>
            <person name="Bruccoleri R.E."/>
            <person name="Oakeley E.J."/>
            <person name="Faust A.M.E."/>
            <person name="Altorfer M."/>
            <person name="Dessus-Babus S."/>
            <person name="Burckhardt D."/>
            <person name="Oertli M."/>
            <person name="Naumann U."/>
            <person name="Petersen F."/>
            <person name="Wong J."/>
        </authorList>
    </citation>
    <scope>NUCLEOTIDE SEQUENCE</scope>
    <source>
        <strain evidence="10">GSM-AAB239-AS_SAM_17_03QT</strain>
    </source>
</reference>
<dbReference type="GO" id="GO:0030968">
    <property type="term" value="P:endoplasmic reticulum unfolded protein response"/>
    <property type="evidence" value="ECO:0007669"/>
    <property type="project" value="InterPro"/>
</dbReference>
<proteinExistence type="inferred from homology"/>
<evidence type="ECO:0000256" key="5">
    <source>
        <dbReference type="ARBA" id="ARBA00022734"/>
    </source>
</evidence>
<keyword evidence="6" id="KW-0256">Endoplasmic reticulum</keyword>
<evidence type="ECO:0000256" key="6">
    <source>
        <dbReference type="ARBA" id="ARBA00022824"/>
    </source>
</evidence>
<evidence type="ECO:0000313" key="10">
    <source>
        <dbReference type="EMBL" id="KAJ6834136.1"/>
    </source>
</evidence>
<dbReference type="Proteomes" id="UP001140949">
    <property type="component" value="Unassembled WGS sequence"/>
</dbReference>
<dbReference type="InterPro" id="IPR045149">
    <property type="entry name" value="OS-9-like"/>
</dbReference>
<organism evidence="10 11">
    <name type="scientific">Iris pallida</name>
    <name type="common">Sweet iris</name>
    <dbReference type="NCBI Taxonomy" id="29817"/>
    <lineage>
        <taxon>Eukaryota</taxon>
        <taxon>Viridiplantae</taxon>
        <taxon>Streptophyta</taxon>
        <taxon>Embryophyta</taxon>
        <taxon>Tracheophyta</taxon>
        <taxon>Spermatophyta</taxon>
        <taxon>Magnoliopsida</taxon>
        <taxon>Liliopsida</taxon>
        <taxon>Asparagales</taxon>
        <taxon>Iridaceae</taxon>
        <taxon>Iridoideae</taxon>
        <taxon>Irideae</taxon>
        <taxon>Iris</taxon>
    </lineage>
</organism>
<dbReference type="PANTHER" id="PTHR15414">
    <property type="entry name" value="OS-9-RELATED"/>
    <property type="match status" value="1"/>
</dbReference>
<evidence type="ECO:0000259" key="9">
    <source>
        <dbReference type="PROSITE" id="PS51914"/>
    </source>
</evidence>
<accession>A0AAX6GZK2</accession>
<dbReference type="AlphaFoldDB" id="A0AAX6GZK2"/>
<comment type="caution">
    <text evidence="10">The sequence shown here is derived from an EMBL/GenBank/DDBJ whole genome shotgun (WGS) entry which is preliminary data.</text>
</comment>
<gene>
    <name evidence="10" type="ORF">M6B38_335835</name>
</gene>
<comment type="subcellular location">
    <subcellularLocation>
        <location evidence="1">Endoplasmic reticulum</location>
    </subcellularLocation>
</comment>
<dbReference type="InterPro" id="IPR009011">
    <property type="entry name" value="Man6P_isomerase_rcpt-bd_dom_sf"/>
</dbReference>
<evidence type="ECO:0000256" key="4">
    <source>
        <dbReference type="ARBA" id="ARBA00022729"/>
    </source>
</evidence>
<evidence type="ECO:0000313" key="11">
    <source>
        <dbReference type="Proteomes" id="UP001140949"/>
    </source>
</evidence>
<dbReference type="EMBL" id="JANAVB010014600">
    <property type="protein sequence ID" value="KAJ6834136.1"/>
    <property type="molecule type" value="Genomic_DNA"/>
</dbReference>
<reference evidence="10" key="2">
    <citation type="submission" date="2023-04" db="EMBL/GenBank/DDBJ databases">
        <authorList>
            <person name="Bruccoleri R.E."/>
            <person name="Oakeley E.J."/>
            <person name="Faust A.-M."/>
            <person name="Dessus-Babus S."/>
            <person name="Altorfer M."/>
            <person name="Burckhardt D."/>
            <person name="Oertli M."/>
            <person name="Naumann U."/>
            <person name="Petersen F."/>
            <person name="Wong J."/>
        </authorList>
    </citation>
    <scope>NUCLEOTIDE SEQUENCE</scope>
    <source>
        <strain evidence="10">GSM-AAB239-AS_SAM_17_03QT</strain>
        <tissue evidence="10">Leaf</tissue>
    </source>
</reference>
<sequence>MATALSPLSTERVLKATSFIILCLISDHLFFGRASADEITTSTSGVTFGRSSREPKYNVEFHSAKSPFHPDEGQESIMMSNKDGKNYMCFLPIVEETKPVKPITQQNSSGIIVETNQRIKLKTPDELLDVLKDKCLYRHEGWWSYELCHLKHLRQLHLEDDKAVQEFYLGMFDSEATAAFNQNHSDDSLLKDPRSKDASQRYHAHQYTNGTVCDLTDRARQTEVRFVCSENTVVISSIKEISTCKYVVTVQYPLLCKHPMFQQEKPLLHTTHCNEMPGDDKDPSVAEDRVRDTRIAVITDNSDGYAT</sequence>
<evidence type="ECO:0000256" key="3">
    <source>
        <dbReference type="ARBA" id="ARBA00018727"/>
    </source>
</evidence>
<name>A0AAX6GZK2_IRIPA</name>
<keyword evidence="11" id="KW-1185">Reference proteome</keyword>
<dbReference type="InterPro" id="IPR012913">
    <property type="entry name" value="OS9-like_dom"/>
</dbReference>
<keyword evidence="8" id="KW-0325">Glycoprotein</keyword>
<dbReference type="GO" id="GO:0030246">
    <property type="term" value="F:carbohydrate binding"/>
    <property type="evidence" value="ECO:0007669"/>
    <property type="project" value="UniProtKB-KW"/>
</dbReference>
<dbReference type="GO" id="GO:0005788">
    <property type="term" value="C:endoplasmic reticulum lumen"/>
    <property type="evidence" value="ECO:0007669"/>
    <property type="project" value="TreeGrafter"/>
</dbReference>
<dbReference type="Pfam" id="PF07915">
    <property type="entry name" value="PRKCSH"/>
    <property type="match status" value="1"/>
</dbReference>
<comment type="similarity">
    <text evidence="2">Belongs to the OS-9 family.</text>
</comment>
<dbReference type="PROSITE" id="PS51914">
    <property type="entry name" value="MRH"/>
    <property type="match status" value="1"/>
</dbReference>
<evidence type="ECO:0000256" key="1">
    <source>
        <dbReference type="ARBA" id="ARBA00004240"/>
    </source>
</evidence>
<dbReference type="FunFam" id="2.70.130.10:FF:000021">
    <property type="entry name" value="Protein OS-9 homolog"/>
    <property type="match status" value="1"/>
</dbReference>
<protein>
    <recommendedName>
        <fullName evidence="3">Protein OS-9 homolog</fullName>
    </recommendedName>
</protein>
<dbReference type="Gene3D" id="2.70.130.10">
    <property type="entry name" value="Mannose-6-phosphate receptor binding domain"/>
    <property type="match status" value="1"/>
</dbReference>
<keyword evidence="4" id="KW-0732">Signal</keyword>